<evidence type="ECO:0000256" key="9">
    <source>
        <dbReference type="SAM" id="Phobius"/>
    </source>
</evidence>
<comment type="similarity">
    <text evidence="4">Belongs to the CDIP1/LITAF family.</text>
</comment>
<evidence type="ECO:0000256" key="3">
    <source>
        <dbReference type="ARBA" id="ARBA00004630"/>
    </source>
</evidence>
<dbReference type="GO" id="GO:0005765">
    <property type="term" value="C:lysosomal membrane"/>
    <property type="evidence" value="ECO:0007669"/>
    <property type="project" value="UniProtKB-SubCell"/>
</dbReference>
<evidence type="ECO:0000256" key="4">
    <source>
        <dbReference type="ARBA" id="ARBA00005975"/>
    </source>
</evidence>
<feature type="domain" description="LITAF" evidence="10">
    <location>
        <begin position="29"/>
        <end position="111"/>
    </location>
</feature>
<evidence type="ECO:0000313" key="12">
    <source>
        <dbReference type="Proteomes" id="UP000291343"/>
    </source>
</evidence>
<sequence length="111" mass="12537">MAERTPPPTYDEAMKFAKPGSAPHPSQAQPQVQVVLEQTFSPFPQRMICPSCHAEVETRVKYRPNTNTHLIALLLCFLFWPCALYPYCIDTCQDAMHYCSSCGAYLGTYTN</sequence>
<protein>
    <recommendedName>
        <fullName evidence="10">LITAF domain-containing protein</fullName>
    </recommendedName>
</protein>
<evidence type="ECO:0000256" key="7">
    <source>
        <dbReference type="ARBA" id="ARBA00023136"/>
    </source>
</evidence>
<keyword evidence="7 9" id="KW-0472">Membrane</keyword>
<comment type="subcellular location">
    <subcellularLocation>
        <location evidence="2">Endosome membrane</location>
        <topology evidence="2">Peripheral membrane protein</topology>
    </subcellularLocation>
    <subcellularLocation>
        <location evidence="1">Late endosome membrane</location>
    </subcellularLocation>
    <subcellularLocation>
        <location evidence="3">Lysosome membrane</location>
        <topology evidence="3">Peripheral membrane protein</topology>
        <orientation evidence="3">Cytoplasmic side</orientation>
    </subcellularLocation>
</comment>
<dbReference type="Pfam" id="PF10601">
    <property type="entry name" value="zf-LITAF-like"/>
    <property type="match status" value="1"/>
</dbReference>
<dbReference type="EMBL" id="QKKF02000377">
    <property type="protein sequence ID" value="RZF49105.1"/>
    <property type="molecule type" value="Genomic_DNA"/>
</dbReference>
<keyword evidence="6" id="KW-0862">Zinc</keyword>
<organism evidence="11 12">
    <name type="scientific">Laodelphax striatellus</name>
    <name type="common">Small brown planthopper</name>
    <name type="synonym">Delphax striatella</name>
    <dbReference type="NCBI Taxonomy" id="195883"/>
    <lineage>
        <taxon>Eukaryota</taxon>
        <taxon>Metazoa</taxon>
        <taxon>Ecdysozoa</taxon>
        <taxon>Arthropoda</taxon>
        <taxon>Hexapoda</taxon>
        <taxon>Insecta</taxon>
        <taxon>Pterygota</taxon>
        <taxon>Neoptera</taxon>
        <taxon>Paraneoptera</taxon>
        <taxon>Hemiptera</taxon>
        <taxon>Auchenorrhyncha</taxon>
        <taxon>Fulgoroidea</taxon>
        <taxon>Delphacidae</taxon>
        <taxon>Criomorphinae</taxon>
        <taxon>Laodelphax</taxon>
    </lineage>
</organism>
<feature type="transmembrane region" description="Helical" evidence="9">
    <location>
        <begin position="69"/>
        <end position="87"/>
    </location>
</feature>
<dbReference type="GO" id="GO:0031902">
    <property type="term" value="C:late endosome membrane"/>
    <property type="evidence" value="ECO:0007669"/>
    <property type="project" value="UniProtKB-SubCell"/>
</dbReference>
<reference evidence="11 12" key="1">
    <citation type="journal article" date="2017" name="Gigascience">
        <title>Genome sequence of the small brown planthopper, Laodelphax striatellus.</title>
        <authorList>
            <person name="Zhu J."/>
            <person name="Jiang F."/>
            <person name="Wang X."/>
            <person name="Yang P."/>
            <person name="Bao Y."/>
            <person name="Zhao W."/>
            <person name="Wang W."/>
            <person name="Lu H."/>
            <person name="Wang Q."/>
            <person name="Cui N."/>
            <person name="Li J."/>
            <person name="Chen X."/>
            <person name="Luo L."/>
            <person name="Yu J."/>
            <person name="Kang L."/>
            <person name="Cui F."/>
        </authorList>
    </citation>
    <scope>NUCLEOTIDE SEQUENCE [LARGE SCALE GENOMIC DNA]</scope>
    <source>
        <strain evidence="11">Lst14</strain>
    </source>
</reference>
<dbReference type="InParanoid" id="A0A482XSK1"/>
<dbReference type="PANTHER" id="PTHR23292:SF14">
    <property type="entry name" value="FI16615P1-RELATED"/>
    <property type="match status" value="1"/>
</dbReference>
<dbReference type="AlphaFoldDB" id="A0A482XSK1"/>
<evidence type="ECO:0000256" key="2">
    <source>
        <dbReference type="ARBA" id="ARBA00004481"/>
    </source>
</evidence>
<proteinExistence type="inferred from homology"/>
<name>A0A482XSK1_LAOST</name>
<dbReference type="STRING" id="195883.A0A482XSK1"/>
<keyword evidence="9" id="KW-1133">Transmembrane helix</keyword>
<accession>A0A482XSK1</accession>
<keyword evidence="5" id="KW-0479">Metal-binding</keyword>
<dbReference type="FunCoup" id="A0A482XSK1">
    <property type="interactions" value="66"/>
</dbReference>
<dbReference type="GO" id="GO:0008270">
    <property type="term" value="F:zinc ion binding"/>
    <property type="evidence" value="ECO:0007669"/>
    <property type="project" value="TreeGrafter"/>
</dbReference>
<evidence type="ECO:0000259" key="10">
    <source>
        <dbReference type="PROSITE" id="PS51837"/>
    </source>
</evidence>
<comment type="caution">
    <text evidence="11">The sequence shown here is derived from an EMBL/GenBank/DDBJ whole genome shotgun (WGS) entry which is preliminary data.</text>
</comment>
<dbReference type="InterPro" id="IPR037519">
    <property type="entry name" value="LITAF_fam"/>
</dbReference>
<keyword evidence="12" id="KW-1185">Reference proteome</keyword>
<evidence type="ECO:0000313" key="11">
    <source>
        <dbReference type="EMBL" id="RZF49105.1"/>
    </source>
</evidence>
<gene>
    <name evidence="11" type="ORF">LSTR_LSTR008391</name>
</gene>
<dbReference type="SMART" id="SM00714">
    <property type="entry name" value="LITAF"/>
    <property type="match status" value="1"/>
</dbReference>
<dbReference type="PROSITE" id="PS51837">
    <property type="entry name" value="LITAF"/>
    <property type="match status" value="1"/>
</dbReference>
<evidence type="ECO:0000256" key="1">
    <source>
        <dbReference type="ARBA" id="ARBA00004414"/>
    </source>
</evidence>
<dbReference type="OrthoDB" id="6613563at2759"/>
<dbReference type="PANTHER" id="PTHR23292">
    <property type="entry name" value="LIPOPOLYSACCHARIDE-INDUCED TUMOR NECROSIS FACTOR-ALPHA FACTOR"/>
    <property type="match status" value="1"/>
</dbReference>
<dbReference type="InterPro" id="IPR006629">
    <property type="entry name" value="LITAF"/>
</dbReference>
<evidence type="ECO:0000256" key="6">
    <source>
        <dbReference type="ARBA" id="ARBA00022833"/>
    </source>
</evidence>
<dbReference type="Proteomes" id="UP000291343">
    <property type="component" value="Unassembled WGS sequence"/>
</dbReference>
<evidence type="ECO:0000256" key="5">
    <source>
        <dbReference type="ARBA" id="ARBA00022723"/>
    </source>
</evidence>
<evidence type="ECO:0000256" key="8">
    <source>
        <dbReference type="SAM" id="MobiDB-lite"/>
    </source>
</evidence>
<feature type="region of interest" description="Disordered" evidence="8">
    <location>
        <begin position="1"/>
        <end position="28"/>
    </location>
</feature>
<keyword evidence="9" id="KW-0812">Transmembrane</keyword>